<comment type="caution">
    <text evidence="3">The sequence shown here is derived from an EMBL/GenBank/DDBJ whole genome shotgun (WGS) entry which is preliminary data.</text>
</comment>
<name>A0A2A5WRT0_9GAMM</name>
<evidence type="ECO:0000256" key="1">
    <source>
        <dbReference type="ARBA" id="ARBA00022827"/>
    </source>
</evidence>
<dbReference type="Pfam" id="PF01565">
    <property type="entry name" value="FAD_binding_4"/>
    <property type="match status" value="1"/>
</dbReference>
<dbReference type="PROSITE" id="PS51387">
    <property type="entry name" value="FAD_PCMH"/>
    <property type="match status" value="1"/>
</dbReference>
<feature type="non-terminal residue" evidence="3">
    <location>
        <position position="123"/>
    </location>
</feature>
<dbReference type="InterPro" id="IPR016169">
    <property type="entry name" value="FAD-bd_PCMH_sub2"/>
</dbReference>
<accession>A0A2A5WRT0</accession>
<dbReference type="GO" id="GO:0071949">
    <property type="term" value="F:FAD binding"/>
    <property type="evidence" value="ECO:0007669"/>
    <property type="project" value="InterPro"/>
</dbReference>
<reference evidence="3 4" key="1">
    <citation type="submission" date="2017-08" db="EMBL/GenBank/DDBJ databases">
        <title>Fine stratification of microbial communities through a metagenomic profile of the photic zone.</title>
        <authorList>
            <person name="Haro-Moreno J.M."/>
            <person name="Lopez-Perez M."/>
            <person name="De La Torre J."/>
            <person name="Picazo A."/>
            <person name="Camacho A."/>
            <person name="Rodriguez-Valera F."/>
        </authorList>
    </citation>
    <scope>NUCLEOTIDE SEQUENCE [LARGE SCALE GENOMIC DNA]</scope>
    <source>
        <strain evidence="3">MED-G24</strain>
    </source>
</reference>
<feature type="domain" description="FAD-binding PCMH-type" evidence="2">
    <location>
        <begin position="1"/>
        <end position="123"/>
    </location>
</feature>
<dbReference type="AlphaFoldDB" id="A0A2A5WRT0"/>
<evidence type="ECO:0000259" key="2">
    <source>
        <dbReference type="PROSITE" id="PS51387"/>
    </source>
</evidence>
<organism evidence="3 4">
    <name type="scientific">OM182 bacterium MED-G24</name>
    <dbReference type="NCBI Taxonomy" id="1986255"/>
    <lineage>
        <taxon>Bacteria</taxon>
        <taxon>Pseudomonadati</taxon>
        <taxon>Pseudomonadota</taxon>
        <taxon>Gammaproteobacteria</taxon>
        <taxon>OMG group</taxon>
        <taxon>OM182 clade</taxon>
    </lineage>
</organism>
<protein>
    <submittedName>
        <fullName evidence="3">Glycolate oxidase subunit GlcE</fullName>
    </submittedName>
</protein>
<evidence type="ECO:0000313" key="4">
    <source>
        <dbReference type="Proteomes" id="UP000219327"/>
    </source>
</evidence>
<dbReference type="InterPro" id="IPR006094">
    <property type="entry name" value="Oxid_FAD_bind_N"/>
</dbReference>
<sequence>MAESDLITQLTDEVREQSAIARPIDIVGGGSKSFLSSGSHENSHKLNVSAHRGVISYEPRELVLRARAGTPVSELNALVDAEGQMLAFDPPDYGSSTLGGTVACGLSGPRRPFTGSVRDFVLG</sequence>
<keyword evidence="1" id="KW-0274">FAD</keyword>
<dbReference type="InterPro" id="IPR036318">
    <property type="entry name" value="FAD-bd_PCMH-like_sf"/>
</dbReference>
<keyword evidence="1" id="KW-0285">Flavoprotein</keyword>
<dbReference type="EMBL" id="NTKD01000031">
    <property type="protein sequence ID" value="PDH38983.1"/>
    <property type="molecule type" value="Genomic_DNA"/>
</dbReference>
<dbReference type="Proteomes" id="UP000219327">
    <property type="component" value="Unassembled WGS sequence"/>
</dbReference>
<dbReference type="InterPro" id="IPR016166">
    <property type="entry name" value="FAD-bd_PCMH"/>
</dbReference>
<dbReference type="SUPFAM" id="SSF56176">
    <property type="entry name" value="FAD-binding/transporter-associated domain-like"/>
    <property type="match status" value="1"/>
</dbReference>
<gene>
    <name evidence="3" type="primary">glcE</name>
    <name evidence="3" type="ORF">CNE99_06385</name>
</gene>
<evidence type="ECO:0000313" key="3">
    <source>
        <dbReference type="EMBL" id="PDH38983.1"/>
    </source>
</evidence>
<dbReference type="Gene3D" id="3.30.465.10">
    <property type="match status" value="1"/>
</dbReference>
<proteinExistence type="predicted"/>